<reference evidence="4" key="1">
    <citation type="submission" date="2016-10" db="EMBL/GenBank/DDBJ databases">
        <authorList>
            <person name="Varghese N."/>
            <person name="Submissions S."/>
        </authorList>
    </citation>
    <scope>NUCLEOTIDE SEQUENCE [LARGE SCALE GENOMIC DNA]</scope>
    <source>
        <strain evidence="4">CGMCC 1.10658</strain>
    </source>
</reference>
<dbReference type="AlphaFoldDB" id="A0A1G9EJM0"/>
<dbReference type="EMBL" id="FNFH01000008">
    <property type="protein sequence ID" value="SDK76336.1"/>
    <property type="molecule type" value="Genomic_DNA"/>
</dbReference>
<gene>
    <name evidence="3" type="ORF">SAMN05216212_3159</name>
</gene>
<sequence length="216" mass="24236">MYEQKGNYIRERLDQAQARPQRSLSFEEKYSGRIILIVLLLSALAAFASTTVFLAPALLAWCLLGCSVIKVNLQGWRRARASRYWPRASAQLQKAETSLKRSSAGGNPSYFYGLDLLYSYRVGGREYTGSNYHWEGYGTQREEKAIGTVEKLRSTGPGLMVHYNPRHPSESVIYPTVPVLYFIGVMVGLAMSIASITFGLHYWGLLEPLIGVVRSM</sequence>
<name>A0A1G9EJM0_9GAMM</name>
<evidence type="ECO:0000256" key="1">
    <source>
        <dbReference type="SAM" id="Phobius"/>
    </source>
</evidence>
<evidence type="ECO:0000313" key="4">
    <source>
        <dbReference type="Proteomes" id="UP000199305"/>
    </source>
</evidence>
<dbReference type="Proteomes" id="UP000199305">
    <property type="component" value="Unassembled WGS sequence"/>
</dbReference>
<keyword evidence="1" id="KW-0812">Transmembrane</keyword>
<feature type="transmembrane region" description="Helical" evidence="1">
    <location>
        <begin position="30"/>
        <end position="47"/>
    </location>
</feature>
<proteinExistence type="predicted"/>
<keyword evidence="4" id="KW-1185">Reference proteome</keyword>
<dbReference type="InterPro" id="IPR021994">
    <property type="entry name" value="DUF3592"/>
</dbReference>
<keyword evidence="1" id="KW-0472">Membrane</keyword>
<feature type="domain" description="DUF3592" evidence="2">
    <location>
        <begin position="96"/>
        <end position="176"/>
    </location>
</feature>
<dbReference type="RefSeq" id="WP_175453150.1">
    <property type="nucleotide sequence ID" value="NZ_FNFH01000008.1"/>
</dbReference>
<organism evidence="3 4">
    <name type="scientific">Microbulbifer yueqingensis</name>
    <dbReference type="NCBI Taxonomy" id="658219"/>
    <lineage>
        <taxon>Bacteria</taxon>
        <taxon>Pseudomonadati</taxon>
        <taxon>Pseudomonadota</taxon>
        <taxon>Gammaproteobacteria</taxon>
        <taxon>Cellvibrionales</taxon>
        <taxon>Microbulbiferaceae</taxon>
        <taxon>Microbulbifer</taxon>
    </lineage>
</organism>
<feature type="transmembrane region" description="Helical" evidence="1">
    <location>
        <begin position="179"/>
        <end position="203"/>
    </location>
</feature>
<keyword evidence="1" id="KW-1133">Transmembrane helix</keyword>
<feature type="transmembrane region" description="Helical" evidence="1">
    <location>
        <begin position="53"/>
        <end position="73"/>
    </location>
</feature>
<evidence type="ECO:0000313" key="3">
    <source>
        <dbReference type="EMBL" id="SDK76336.1"/>
    </source>
</evidence>
<evidence type="ECO:0000259" key="2">
    <source>
        <dbReference type="Pfam" id="PF12158"/>
    </source>
</evidence>
<accession>A0A1G9EJM0</accession>
<protein>
    <recommendedName>
        <fullName evidence="2">DUF3592 domain-containing protein</fullName>
    </recommendedName>
</protein>
<dbReference type="Pfam" id="PF12158">
    <property type="entry name" value="DUF3592"/>
    <property type="match status" value="1"/>
</dbReference>